<dbReference type="GO" id="GO:0016787">
    <property type="term" value="F:hydrolase activity"/>
    <property type="evidence" value="ECO:0007669"/>
    <property type="project" value="UniProtKB-KW"/>
</dbReference>
<name>A0A2M7W349_9BACT</name>
<feature type="coiled-coil region" evidence="7">
    <location>
        <begin position="46"/>
        <end position="95"/>
    </location>
</feature>
<evidence type="ECO:0000259" key="8">
    <source>
        <dbReference type="PROSITE" id="PS51831"/>
    </source>
</evidence>
<dbReference type="GO" id="GO:0004521">
    <property type="term" value="F:RNA endonuclease activity"/>
    <property type="evidence" value="ECO:0007669"/>
    <property type="project" value="UniProtKB-UniRule"/>
</dbReference>
<dbReference type="InterPro" id="IPR003607">
    <property type="entry name" value="HD/PDEase_dom"/>
</dbReference>
<evidence type="ECO:0000256" key="2">
    <source>
        <dbReference type="ARBA" id="ARBA00022759"/>
    </source>
</evidence>
<dbReference type="AlphaFoldDB" id="A0A2M7W349"/>
<dbReference type="InterPro" id="IPR036612">
    <property type="entry name" value="KH_dom_type_1_sf"/>
</dbReference>
<evidence type="ECO:0000256" key="1">
    <source>
        <dbReference type="ARBA" id="ARBA00022722"/>
    </source>
</evidence>
<dbReference type="PANTHER" id="PTHR12826:SF15">
    <property type="entry name" value="RIBONUCLEASE Y"/>
    <property type="match status" value="1"/>
</dbReference>
<dbReference type="SUPFAM" id="SSF109604">
    <property type="entry name" value="HD-domain/PDEase-like"/>
    <property type="match status" value="1"/>
</dbReference>
<evidence type="ECO:0000313" key="10">
    <source>
        <dbReference type="Proteomes" id="UP000228952"/>
    </source>
</evidence>
<dbReference type="NCBIfam" id="TIGR03319">
    <property type="entry name" value="RNase_Y"/>
    <property type="match status" value="1"/>
</dbReference>
<dbReference type="InterPro" id="IPR017705">
    <property type="entry name" value="Ribonuclease_Y"/>
</dbReference>
<keyword evidence="1 5" id="KW-0540">Nuclease</keyword>
<dbReference type="InterPro" id="IPR006675">
    <property type="entry name" value="HDIG_dom"/>
</dbReference>
<dbReference type="GO" id="GO:0006402">
    <property type="term" value="P:mRNA catabolic process"/>
    <property type="evidence" value="ECO:0007669"/>
    <property type="project" value="UniProtKB-UniRule"/>
</dbReference>
<protein>
    <recommendedName>
        <fullName evidence="5 6">Ribonuclease Y</fullName>
        <shortName evidence="5">RNase Y</shortName>
        <ecNumber evidence="5 6">3.1.-.-</ecNumber>
    </recommendedName>
</protein>
<evidence type="ECO:0000313" key="9">
    <source>
        <dbReference type="EMBL" id="PJA15271.1"/>
    </source>
</evidence>
<dbReference type="HAMAP" id="MF_00335">
    <property type="entry name" value="RNase_Y"/>
    <property type="match status" value="1"/>
</dbReference>
<comment type="similarity">
    <text evidence="5">Belongs to the RNase Y family.</text>
</comment>
<dbReference type="NCBIfam" id="TIGR00277">
    <property type="entry name" value="HDIG"/>
    <property type="match status" value="1"/>
</dbReference>
<evidence type="ECO:0000256" key="5">
    <source>
        <dbReference type="HAMAP-Rule" id="MF_00335"/>
    </source>
</evidence>
<dbReference type="Pfam" id="PF12072">
    <property type="entry name" value="RNase_Y_N"/>
    <property type="match status" value="1"/>
</dbReference>
<organism evidence="9 10">
    <name type="scientific">Candidatus Dojkabacteria bacterium CG_4_10_14_0_2_um_filter_Dojkabacteria_WS6_41_15</name>
    <dbReference type="NCBI Taxonomy" id="2014249"/>
    <lineage>
        <taxon>Bacteria</taxon>
        <taxon>Candidatus Dojkabacteria</taxon>
    </lineage>
</organism>
<comment type="caution">
    <text evidence="9">The sequence shown here is derived from an EMBL/GenBank/DDBJ whole genome shotgun (WGS) entry which is preliminary data.</text>
</comment>
<dbReference type="SUPFAM" id="SSF54791">
    <property type="entry name" value="Eukaryotic type KH-domain (KH-domain type I)"/>
    <property type="match status" value="1"/>
</dbReference>
<dbReference type="SMART" id="SM00471">
    <property type="entry name" value="HDc"/>
    <property type="match status" value="1"/>
</dbReference>
<keyword evidence="7" id="KW-0175">Coiled coil</keyword>
<dbReference type="Pfam" id="PF00013">
    <property type="entry name" value="KH_1"/>
    <property type="match status" value="1"/>
</dbReference>
<keyword evidence="3 5" id="KW-0378">Hydrolase</keyword>
<evidence type="ECO:0000256" key="4">
    <source>
        <dbReference type="ARBA" id="ARBA00022884"/>
    </source>
</evidence>
<dbReference type="InterPro" id="IPR004088">
    <property type="entry name" value="KH_dom_type_1"/>
</dbReference>
<gene>
    <name evidence="5 9" type="primary">rny</name>
    <name evidence="9" type="ORF">COX64_00850</name>
</gene>
<accession>A0A2M7W349</accession>
<dbReference type="CDD" id="cd22431">
    <property type="entry name" value="KH-I_RNaseY"/>
    <property type="match status" value="1"/>
</dbReference>
<dbReference type="EC" id="3.1.-.-" evidence="5 6"/>
<dbReference type="Proteomes" id="UP000228952">
    <property type="component" value="Unassembled WGS sequence"/>
</dbReference>
<dbReference type="CDD" id="cd00077">
    <property type="entry name" value="HDc"/>
    <property type="match status" value="1"/>
</dbReference>
<dbReference type="Pfam" id="PF01966">
    <property type="entry name" value="HD"/>
    <property type="match status" value="1"/>
</dbReference>
<dbReference type="InterPro" id="IPR006674">
    <property type="entry name" value="HD_domain"/>
</dbReference>
<comment type="function">
    <text evidence="5">Endoribonuclease that initiates mRNA decay.</text>
</comment>
<evidence type="ECO:0000256" key="7">
    <source>
        <dbReference type="SAM" id="Coils"/>
    </source>
</evidence>
<evidence type="ECO:0000256" key="6">
    <source>
        <dbReference type="NCBIfam" id="TIGR03319"/>
    </source>
</evidence>
<dbReference type="GO" id="GO:0005886">
    <property type="term" value="C:plasma membrane"/>
    <property type="evidence" value="ECO:0007669"/>
    <property type="project" value="UniProtKB-UniRule"/>
</dbReference>
<dbReference type="EMBL" id="PFQB01000020">
    <property type="protein sequence ID" value="PJA15271.1"/>
    <property type="molecule type" value="Genomic_DNA"/>
</dbReference>
<dbReference type="InterPro" id="IPR022711">
    <property type="entry name" value="RNase_Y_N"/>
</dbReference>
<evidence type="ECO:0000256" key="3">
    <source>
        <dbReference type="ARBA" id="ARBA00022801"/>
    </source>
</evidence>
<feature type="domain" description="HD" evidence="8">
    <location>
        <begin position="316"/>
        <end position="409"/>
    </location>
</feature>
<dbReference type="PROSITE" id="PS51831">
    <property type="entry name" value="HD"/>
    <property type="match status" value="1"/>
</dbReference>
<dbReference type="PANTHER" id="PTHR12826">
    <property type="entry name" value="RIBONUCLEASE Y"/>
    <property type="match status" value="1"/>
</dbReference>
<dbReference type="Gene3D" id="1.10.3210.10">
    <property type="entry name" value="Hypothetical protein af1432"/>
    <property type="match status" value="1"/>
</dbReference>
<keyword evidence="2 5" id="KW-0255">Endonuclease</keyword>
<proteinExistence type="inferred from homology"/>
<keyword evidence="4 5" id="KW-0694">RNA-binding</keyword>
<sequence>MTWLIVLLAITTLGGAAAAGYFMQALAKERTSFKSQSQDKVKEVAKQLLQNKYKEADEEAQQLRNQAKQFYDRLKSQFQAQQSALEAKEKLLEEQRKHVADKEVSLVKKDEEVAETRKDLMVKLEKIAGMSKEEVQKVYMKEFEASLVSYKAKKISDIEKEIKLTAEDQARELIVDAMQSVATEYVDEITVSTIEIGNEEIKGKIIGKEGRNIRAFEKITGVDVIIDESPTSIGLSSYDGVRREIARMALERLIKDGRIHPIAIEEHYAKAKKDVIQELEKTGKMMAEKANWFDMPVELIPIIGRLKYRRSKGQNMVEHTLEVMEIAEYIARELKADVNMVLRAALLHDIGKVLTTKVKKPHHHISGDVARKYGLDEMTVNAIEAHHEDIEPKSVEAVIMKIADAASGARSGARKENVEDYVERIENLEKTAYEVAGDAAEEVFAVRAGRELRVMVKPSQISDEAAMVLAQNIAKKIDETGVFPGIVNVVVVRELRAHASSGNS</sequence>
<dbReference type="PROSITE" id="PS50084">
    <property type="entry name" value="KH_TYPE_1"/>
    <property type="match status" value="1"/>
</dbReference>
<reference evidence="10" key="1">
    <citation type="submission" date="2017-09" db="EMBL/GenBank/DDBJ databases">
        <title>Depth-based differentiation of microbial function through sediment-hosted aquifers and enrichment of novel symbionts in the deep terrestrial subsurface.</title>
        <authorList>
            <person name="Probst A.J."/>
            <person name="Ladd B."/>
            <person name="Jarett J.K."/>
            <person name="Geller-Mcgrath D.E."/>
            <person name="Sieber C.M.K."/>
            <person name="Emerson J.B."/>
            <person name="Anantharaman K."/>
            <person name="Thomas B.C."/>
            <person name="Malmstrom R."/>
            <person name="Stieglmeier M."/>
            <person name="Klingl A."/>
            <person name="Woyke T."/>
            <person name="Ryan C.M."/>
            <person name="Banfield J.F."/>
        </authorList>
    </citation>
    <scope>NUCLEOTIDE SEQUENCE [LARGE SCALE GENOMIC DNA]</scope>
</reference>
<dbReference type="GO" id="GO:0003723">
    <property type="term" value="F:RNA binding"/>
    <property type="evidence" value="ECO:0007669"/>
    <property type="project" value="UniProtKB-UniRule"/>
</dbReference>